<reference evidence="3" key="1">
    <citation type="journal article" date="2019" name="Int. J. Syst. Evol. Microbiol.">
        <title>The Global Catalogue of Microorganisms (GCM) 10K type strain sequencing project: providing services to taxonomists for standard genome sequencing and annotation.</title>
        <authorList>
            <consortium name="The Broad Institute Genomics Platform"/>
            <consortium name="The Broad Institute Genome Sequencing Center for Infectious Disease"/>
            <person name="Wu L."/>
            <person name="Ma J."/>
        </authorList>
    </citation>
    <scope>NUCLEOTIDE SEQUENCE [LARGE SCALE GENOMIC DNA]</scope>
    <source>
        <strain evidence="3">CCUG 56607</strain>
    </source>
</reference>
<feature type="compositionally biased region" description="Acidic residues" evidence="1">
    <location>
        <begin position="53"/>
        <end position="66"/>
    </location>
</feature>
<feature type="compositionally biased region" description="Basic and acidic residues" evidence="1">
    <location>
        <begin position="72"/>
        <end position="85"/>
    </location>
</feature>
<feature type="region of interest" description="Disordered" evidence="1">
    <location>
        <begin position="22"/>
        <end position="101"/>
    </location>
</feature>
<evidence type="ECO:0000313" key="3">
    <source>
        <dbReference type="Proteomes" id="UP001596990"/>
    </source>
</evidence>
<evidence type="ECO:0008006" key="4">
    <source>
        <dbReference type="Google" id="ProtNLM"/>
    </source>
</evidence>
<accession>A0ABW3L3C4</accession>
<dbReference type="PROSITE" id="PS51257">
    <property type="entry name" value="PROKAR_LIPOPROTEIN"/>
    <property type="match status" value="1"/>
</dbReference>
<gene>
    <name evidence="2" type="ORF">ACFQ2J_11760</name>
</gene>
<evidence type="ECO:0000313" key="2">
    <source>
        <dbReference type="EMBL" id="MFD1019851.1"/>
    </source>
</evidence>
<sequence length="361" mass="39985">MKKITKIAGLITFAFIITGCQSSEEEANPQTSETAENESADSPENDGSKEDNVESDNNLDSEEDGTSGDGDVENKDTSDEARTSNDEESNTDDVYAGTQEDPDYFIDTQVFDRESGFYTAYAIHRDKGEEQALSPEERLETSLLNNDPSEQDILSSYADLSFEWPNLIIQFNEDGNELAATSAQSNLFFEALYGISDLYGVEEITFLNPDGEKAVTLAERSIDEPIAVKDERDLTRGYYTIYDEELGETLFLPGGELEEQVVNENDQPLSFPETIEAMGSIDLADAFYSSAIVEGIQIVDSSITNGVAAVQYTMDEDIVTEEDRIVLENAIQLAALDFHAWEVKLMNDTLKEITTYPLIGQ</sequence>
<protein>
    <recommendedName>
        <fullName evidence="4">GerMN domain-containing protein</fullName>
    </recommendedName>
</protein>
<name>A0ABW3L3C4_9BACI</name>
<dbReference type="RefSeq" id="WP_386060423.1">
    <property type="nucleotide sequence ID" value="NZ_JBHTKL010000005.1"/>
</dbReference>
<dbReference type="Proteomes" id="UP001596990">
    <property type="component" value="Unassembled WGS sequence"/>
</dbReference>
<keyword evidence="3" id="KW-1185">Reference proteome</keyword>
<organism evidence="2 3">
    <name type="scientific">Thalassobacillus hwangdonensis</name>
    <dbReference type="NCBI Taxonomy" id="546108"/>
    <lineage>
        <taxon>Bacteria</taxon>
        <taxon>Bacillati</taxon>
        <taxon>Bacillota</taxon>
        <taxon>Bacilli</taxon>
        <taxon>Bacillales</taxon>
        <taxon>Bacillaceae</taxon>
        <taxon>Thalassobacillus</taxon>
    </lineage>
</organism>
<feature type="compositionally biased region" description="Acidic residues" evidence="1">
    <location>
        <begin position="35"/>
        <end position="44"/>
    </location>
</feature>
<dbReference type="EMBL" id="JBHTKL010000005">
    <property type="protein sequence ID" value="MFD1019851.1"/>
    <property type="molecule type" value="Genomic_DNA"/>
</dbReference>
<proteinExistence type="predicted"/>
<comment type="caution">
    <text evidence="2">The sequence shown here is derived from an EMBL/GenBank/DDBJ whole genome shotgun (WGS) entry which is preliminary data.</text>
</comment>
<evidence type="ECO:0000256" key="1">
    <source>
        <dbReference type="SAM" id="MobiDB-lite"/>
    </source>
</evidence>